<dbReference type="RefSeq" id="WP_344671725.1">
    <property type="nucleotide sequence ID" value="NZ_BAAAQN010000090.1"/>
</dbReference>
<sequence>MRKRISAAAGLAALALTATACAGGGTSTPKADAGAGTKSGGTSSSSAGGTELAVPTGPVTITFEEAMTIGTLKPAMDKLVSDFQAKYPNITVKLQGEPDYATMYTKEKAEVQAGNAPTIGQAYESWASYFQSSGVLSPISELAGTDSPAAMSTFYKGIQDDLKLPDGKTWMWPFNKSVLILFYNADLMAKDGQSEPKTWDDYASVMKAVSKDGVTGSTIDPGSATAAAFGTQWFEILARANGAALYDKDGTPHLNDPNVVKALQYMKDLKDAGALATGKNYPGETALGAQKGVFDISSAAGYGFENKTVGGKFKLNITALPAGPAGAVNELTGTNIVVFKSASADQKAAAWAFLKFITSPEEQAGWAATSGYLPVTSQALSQPALQDFVAKNPYETAAVSELDTAFALPGFSWIFKCQGYEATAIQEALENGKQPSDALNTAQSACAAAKAQG</sequence>
<dbReference type="InterPro" id="IPR050490">
    <property type="entry name" value="Bact_solute-bd_prot1"/>
</dbReference>
<dbReference type="PROSITE" id="PS51257">
    <property type="entry name" value="PROKAR_LIPOPROTEIN"/>
    <property type="match status" value="1"/>
</dbReference>
<dbReference type="Gene3D" id="3.40.190.10">
    <property type="entry name" value="Periplasmic binding protein-like II"/>
    <property type="match status" value="1"/>
</dbReference>
<organism evidence="7 8">
    <name type="scientific">Catenulispora yoronensis</name>
    <dbReference type="NCBI Taxonomy" id="450799"/>
    <lineage>
        <taxon>Bacteria</taxon>
        <taxon>Bacillati</taxon>
        <taxon>Actinomycetota</taxon>
        <taxon>Actinomycetes</taxon>
        <taxon>Catenulisporales</taxon>
        <taxon>Catenulisporaceae</taxon>
        <taxon>Catenulispora</taxon>
    </lineage>
</organism>
<dbReference type="InterPro" id="IPR006059">
    <property type="entry name" value="SBP"/>
</dbReference>
<keyword evidence="8" id="KW-1185">Reference proteome</keyword>
<dbReference type="Proteomes" id="UP001500751">
    <property type="component" value="Unassembled WGS sequence"/>
</dbReference>
<dbReference type="PANTHER" id="PTHR43649">
    <property type="entry name" value="ARABINOSE-BINDING PROTEIN-RELATED"/>
    <property type="match status" value="1"/>
</dbReference>
<name>A0ABN2VIR6_9ACTN</name>
<keyword evidence="4 6" id="KW-0732">Signal</keyword>
<evidence type="ECO:0000256" key="6">
    <source>
        <dbReference type="SAM" id="SignalP"/>
    </source>
</evidence>
<dbReference type="EMBL" id="BAAAQN010000090">
    <property type="protein sequence ID" value="GAA2063193.1"/>
    <property type="molecule type" value="Genomic_DNA"/>
</dbReference>
<feature type="chain" id="PRO_5046373774" evidence="6">
    <location>
        <begin position="23"/>
        <end position="453"/>
    </location>
</feature>
<evidence type="ECO:0000256" key="2">
    <source>
        <dbReference type="ARBA" id="ARBA00008520"/>
    </source>
</evidence>
<dbReference type="SUPFAM" id="SSF53850">
    <property type="entry name" value="Periplasmic binding protein-like II"/>
    <property type="match status" value="1"/>
</dbReference>
<evidence type="ECO:0000256" key="3">
    <source>
        <dbReference type="ARBA" id="ARBA00022448"/>
    </source>
</evidence>
<dbReference type="PANTHER" id="PTHR43649:SF31">
    <property type="entry name" value="SN-GLYCEROL-3-PHOSPHATE-BINDING PERIPLASMIC PROTEIN UGPB"/>
    <property type="match status" value="1"/>
</dbReference>
<comment type="subcellular location">
    <subcellularLocation>
        <location evidence="1">Cell envelope</location>
    </subcellularLocation>
</comment>
<evidence type="ECO:0000256" key="1">
    <source>
        <dbReference type="ARBA" id="ARBA00004196"/>
    </source>
</evidence>
<evidence type="ECO:0000256" key="5">
    <source>
        <dbReference type="SAM" id="MobiDB-lite"/>
    </source>
</evidence>
<evidence type="ECO:0000313" key="7">
    <source>
        <dbReference type="EMBL" id="GAA2063193.1"/>
    </source>
</evidence>
<comment type="caution">
    <text evidence="7">The sequence shown here is derived from an EMBL/GenBank/DDBJ whole genome shotgun (WGS) entry which is preliminary data.</text>
</comment>
<feature type="region of interest" description="Disordered" evidence="5">
    <location>
        <begin position="26"/>
        <end position="53"/>
    </location>
</feature>
<keyword evidence="3" id="KW-0813">Transport</keyword>
<reference evidence="7 8" key="1">
    <citation type="journal article" date="2019" name="Int. J. Syst. Evol. Microbiol.">
        <title>The Global Catalogue of Microorganisms (GCM) 10K type strain sequencing project: providing services to taxonomists for standard genome sequencing and annotation.</title>
        <authorList>
            <consortium name="The Broad Institute Genomics Platform"/>
            <consortium name="The Broad Institute Genome Sequencing Center for Infectious Disease"/>
            <person name="Wu L."/>
            <person name="Ma J."/>
        </authorList>
    </citation>
    <scope>NUCLEOTIDE SEQUENCE [LARGE SCALE GENOMIC DNA]</scope>
    <source>
        <strain evidence="7 8">JCM 16014</strain>
    </source>
</reference>
<protein>
    <submittedName>
        <fullName evidence="7">ABC transporter substrate-binding protein</fullName>
    </submittedName>
</protein>
<feature type="compositionally biased region" description="Low complexity" evidence="5">
    <location>
        <begin position="33"/>
        <end position="50"/>
    </location>
</feature>
<evidence type="ECO:0000256" key="4">
    <source>
        <dbReference type="ARBA" id="ARBA00022729"/>
    </source>
</evidence>
<evidence type="ECO:0000313" key="8">
    <source>
        <dbReference type="Proteomes" id="UP001500751"/>
    </source>
</evidence>
<accession>A0ABN2VIR6</accession>
<feature type="signal peptide" evidence="6">
    <location>
        <begin position="1"/>
        <end position="22"/>
    </location>
</feature>
<proteinExistence type="inferred from homology"/>
<gene>
    <name evidence="7" type="ORF">GCM10009839_88110</name>
</gene>
<dbReference type="Pfam" id="PF13416">
    <property type="entry name" value="SBP_bac_8"/>
    <property type="match status" value="1"/>
</dbReference>
<comment type="similarity">
    <text evidence="2">Belongs to the bacterial solute-binding protein 1 family.</text>
</comment>